<dbReference type="OMA" id="YSATHTM"/>
<name>A0A0E0MKI3_ORYPU</name>
<evidence type="ECO:0000256" key="1">
    <source>
        <dbReference type="SAM" id="MobiDB-lite"/>
    </source>
</evidence>
<evidence type="ECO:0000313" key="3">
    <source>
        <dbReference type="Proteomes" id="UP000026962"/>
    </source>
</evidence>
<accession>A0A0E0MKI3</accession>
<dbReference type="Gramene" id="OPUNC12G05270.1">
    <property type="protein sequence ID" value="OPUNC12G05270.1"/>
    <property type="gene ID" value="OPUNC12G05270"/>
</dbReference>
<dbReference type="AlphaFoldDB" id="A0A0E0MKI3"/>
<protein>
    <submittedName>
        <fullName evidence="2">Uncharacterized protein</fullName>
    </submittedName>
</protein>
<feature type="region of interest" description="Disordered" evidence="1">
    <location>
        <begin position="51"/>
        <end position="73"/>
    </location>
</feature>
<dbReference type="HOGENOM" id="CLU_137626_0_0_1"/>
<dbReference type="Proteomes" id="UP000026962">
    <property type="component" value="Chromosome 12"/>
</dbReference>
<organism evidence="2">
    <name type="scientific">Oryza punctata</name>
    <name type="common">Red rice</name>
    <dbReference type="NCBI Taxonomy" id="4537"/>
    <lineage>
        <taxon>Eukaryota</taxon>
        <taxon>Viridiplantae</taxon>
        <taxon>Streptophyta</taxon>
        <taxon>Embryophyta</taxon>
        <taxon>Tracheophyta</taxon>
        <taxon>Spermatophyta</taxon>
        <taxon>Magnoliopsida</taxon>
        <taxon>Liliopsida</taxon>
        <taxon>Poales</taxon>
        <taxon>Poaceae</taxon>
        <taxon>BOP clade</taxon>
        <taxon>Oryzoideae</taxon>
        <taxon>Oryzeae</taxon>
        <taxon>Oryzinae</taxon>
        <taxon>Oryza</taxon>
    </lineage>
</organism>
<sequence length="105" mass="11406">MDPNPLSGFSNLFNDPDLAANLGQSSSQPTFVHRHLMFPYAHPQFPALCTQPPSTPSNGPHRQHLNGLMIGPAPLGQIPNPKCQILNPKRLKIGGAYSATHTMRT</sequence>
<evidence type="ECO:0000313" key="2">
    <source>
        <dbReference type="EnsemblPlants" id="OPUNC12G05270.1"/>
    </source>
</evidence>
<reference evidence="2" key="2">
    <citation type="submission" date="2018-05" db="EMBL/GenBank/DDBJ databases">
        <title>OpunRS2 (Oryza punctata Reference Sequence Version 2).</title>
        <authorList>
            <person name="Zhang J."/>
            <person name="Kudrna D."/>
            <person name="Lee S."/>
            <person name="Talag J."/>
            <person name="Welchert J."/>
            <person name="Wing R.A."/>
        </authorList>
    </citation>
    <scope>NUCLEOTIDE SEQUENCE [LARGE SCALE GENOMIC DNA]</scope>
</reference>
<proteinExistence type="predicted"/>
<keyword evidence="3" id="KW-1185">Reference proteome</keyword>
<dbReference type="EnsemblPlants" id="OPUNC12G05270.1">
    <property type="protein sequence ID" value="OPUNC12G05270.1"/>
    <property type="gene ID" value="OPUNC12G05270"/>
</dbReference>
<reference evidence="2" key="1">
    <citation type="submission" date="2015-04" db="UniProtKB">
        <authorList>
            <consortium name="EnsemblPlants"/>
        </authorList>
    </citation>
    <scope>IDENTIFICATION</scope>
</reference>